<reference evidence="2 3" key="1">
    <citation type="submission" date="2024-05" db="EMBL/GenBank/DDBJ databases">
        <title>The nuclear and mitochondrial genome assemblies of Tetragonisca angustula (Apidae: Meliponini), a tiny yet remarkable pollinator in the Neotropics.</title>
        <authorList>
            <person name="Ferrari R."/>
            <person name="Ricardo P.C."/>
            <person name="Dias F.C."/>
            <person name="Araujo N.S."/>
            <person name="Soares D.O."/>
            <person name="Zhou Q.-S."/>
            <person name="Zhu C.-D."/>
            <person name="Coutinho L."/>
            <person name="Airas M.C."/>
            <person name="Batista T.M."/>
        </authorList>
    </citation>
    <scope>NUCLEOTIDE SEQUENCE [LARGE SCALE GENOMIC DNA]</scope>
    <source>
        <strain evidence="2">ASF017062</strain>
        <tissue evidence="2">Abdomen</tissue>
    </source>
</reference>
<keyword evidence="3" id="KW-1185">Reference proteome</keyword>
<comment type="caution">
    <text evidence="2">The sequence shown here is derived from an EMBL/GenBank/DDBJ whole genome shotgun (WGS) entry which is preliminary data.</text>
</comment>
<evidence type="ECO:0000313" key="2">
    <source>
        <dbReference type="EMBL" id="KAK9293482.1"/>
    </source>
</evidence>
<feature type="region of interest" description="Disordered" evidence="1">
    <location>
        <begin position="28"/>
        <end position="50"/>
    </location>
</feature>
<proteinExistence type="predicted"/>
<sequence>MKGKETTISTERLKPAYIELQEKQEPRTYAKGKISSALSSGSSDSEEGSVATATFAQLKTAPPTSAQTFCRKVSFQ</sequence>
<dbReference type="AlphaFoldDB" id="A0AAW0Z7W7"/>
<dbReference type="EMBL" id="JAWNGG020000447">
    <property type="protein sequence ID" value="KAK9293482.1"/>
    <property type="molecule type" value="Genomic_DNA"/>
</dbReference>
<name>A0AAW0Z7W7_9HYME</name>
<accession>A0AAW0Z7W7</accession>
<evidence type="ECO:0000313" key="3">
    <source>
        <dbReference type="Proteomes" id="UP001432146"/>
    </source>
</evidence>
<protein>
    <submittedName>
        <fullName evidence="2">Uncharacterized protein</fullName>
    </submittedName>
</protein>
<evidence type="ECO:0000256" key="1">
    <source>
        <dbReference type="SAM" id="MobiDB-lite"/>
    </source>
</evidence>
<dbReference type="Proteomes" id="UP001432146">
    <property type="component" value="Unassembled WGS sequence"/>
</dbReference>
<gene>
    <name evidence="2" type="ORF">QLX08_011589</name>
</gene>
<organism evidence="2 3">
    <name type="scientific">Tetragonisca angustula</name>
    <dbReference type="NCBI Taxonomy" id="166442"/>
    <lineage>
        <taxon>Eukaryota</taxon>
        <taxon>Metazoa</taxon>
        <taxon>Ecdysozoa</taxon>
        <taxon>Arthropoda</taxon>
        <taxon>Hexapoda</taxon>
        <taxon>Insecta</taxon>
        <taxon>Pterygota</taxon>
        <taxon>Neoptera</taxon>
        <taxon>Endopterygota</taxon>
        <taxon>Hymenoptera</taxon>
        <taxon>Apocrita</taxon>
        <taxon>Aculeata</taxon>
        <taxon>Apoidea</taxon>
        <taxon>Anthophila</taxon>
        <taxon>Apidae</taxon>
        <taxon>Tetragonisca</taxon>
    </lineage>
</organism>